<name>A0AAD3H4G4_9STRA</name>
<feature type="transmembrane region" description="Helical" evidence="2">
    <location>
        <begin position="125"/>
        <end position="146"/>
    </location>
</feature>
<feature type="region of interest" description="Disordered" evidence="1">
    <location>
        <begin position="1"/>
        <end position="39"/>
    </location>
</feature>
<feature type="transmembrane region" description="Helical" evidence="2">
    <location>
        <begin position="230"/>
        <end position="252"/>
    </location>
</feature>
<proteinExistence type="predicted"/>
<dbReference type="Proteomes" id="UP001054902">
    <property type="component" value="Unassembled WGS sequence"/>
</dbReference>
<feature type="transmembrane region" description="Helical" evidence="2">
    <location>
        <begin position="380"/>
        <end position="401"/>
    </location>
</feature>
<evidence type="ECO:0000313" key="3">
    <source>
        <dbReference type="EMBL" id="GFH49579.1"/>
    </source>
</evidence>
<keyword evidence="2" id="KW-1133">Transmembrane helix</keyword>
<feature type="transmembrane region" description="Helical" evidence="2">
    <location>
        <begin position="272"/>
        <end position="290"/>
    </location>
</feature>
<feature type="transmembrane region" description="Helical" evidence="2">
    <location>
        <begin position="73"/>
        <end position="92"/>
    </location>
</feature>
<dbReference type="EMBL" id="BLLK01000038">
    <property type="protein sequence ID" value="GFH49579.1"/>
    <property type="molecule type" value="Genomic_DNA"/>
</dbReference>
<organism evidence="3 4">
    <name type="scientific">Chaetoceros tenuissimus</name>
    <dbReference type="NCBI Taxonomy" id="426638"/>
    <lineage>
        <taxon>Eukaryota</taxon>
        <taxon>Sar</taxon>
        <taxon>Stramenopiles</taxon>
        <taxon>Ochrophyta</taxon>
        <taxon>Bacillariophyta</taxon>
        <taxon>Coscinodiscophyceae</taxon>
        <taxon>Chaetocerotophycidae</taxon>
        <taxon>Chaetocerotales</taxon>
        <taxon>Chaetocerotaceae</taxon>
        <taxon>Chaetoceros</taxon>
    </lineage>
</organism>
<feature type="transmembrane region" description="Helical" evidence="2">
    <location>
        <begin position="206"/>
        <end position="223"/>
    </location>
</feature>
<feature type="transmembrane region" description="Helical" evidence="2">
    <location>
        <begin position="407"/>
        <end position="432"/>
    </location>
</feature>
<evidence type="ECO:0008006" key="5">
    <source>
        <dbReference type="Google" id="ProtNLM"/>
    </source>
</evidence>
<feature type="transmembrane region" description="Helical" evidence="2">
    <location>
        <begin position="347"/>
        <end position="368"/>
    </location>
</feature>
<gene>
    <name evidence="3" type="ORF">CTEN210_06055</name>
</gene>
<reference evidence="3 4" key="1">
    <citation type="journal article" date="2021" name="Sci. Rep.">
        <title>The genome of the diatom Chaetoceros tenuissimus carries an ancient integrated fragment of an extant virus.</title>
        <authorList>
            <person name="Hongo Y."/>
            <person name="Kimura K."/>
            <person name="Takaki Y."/>
            <person name="Yoshida Y."/>
            <person name="Baba S."/>
            <person name="Kobayashi G."/>
            <person name="Nagasaki K."/>
            <person name="Hano T."/>
            <person name="Tomaru Y."/>
        </authorList>
    </citation>
    <scope>NUCLEOTIDE SEQUENCE [LARGE SCALE GENOMIC DNA]</scope>
    <source>
        <strain evidence="3 4">NIES-3715</strain>
    </source>
</reference>
<keyword evidence="4" id="KW-1185">Reference proteome</keyword>
<dbReference type="PANTHER" id="PTHR16189">
    <property type="entry name" value="TRANSMEMBRANE PROTEIN 104-RELATED"/>
    <property type="match status" value="1"/>
</dbReference>
<protein>
    <recommendedName>
        <fullName evidence="5">Amino acid transporter transmembrane domain-containing protein</fullName>
    </recommendedName>
</protein>
<evidence type="ECO:0000313" key="4">
    <source>
        <dbReference type="Proteomes" id="UP001054902"/>
    </source>
</evidence>
<feature type="transmembrane region" description="Helical" evidence="2">
    <location>
        <begin position="455"/>
        <end position="474"/>
    </location>
</feature>
<accession>A0AAD3H4G4</accession>
<keyword evidence="2" id="KW-0812">Transmembrane</keyword>
<feature type="compositionally biased region" description="Basic and acidic residues" evidence="1">
    <location>
        <begin position="20"/>
        <end position="39"/>
    </location>
</feature>
<comment type="caution">
    <text evidence="3">The sequence shown here is derived from an EMBL/GenBank/DDBJ whole genome shotgun (WGS) entry which is preliminary data.</text>
</comment>
<evidence type="ECO:0000256" key="2">
    <source>
        <dbReference type="SAM" id="Phobius"/>
    </source>
</evidence>
<evidence type="ECO:0000256" key="1">
    <source>
        <dbReference type="SAM" id="MobiDB-lite"/>
    </source>
</evidence>
<sequence>MSAPVNEKTPLIIGNPISNDEEKGEGRERSGSHASLSDHKGTIGMLGSIAIAVNSLTGPAMLNLPSVFQRSGVIPTILTIIFLCILSTWCSLHMANTISKVRGNAHFHHEIEYSEAFRYFVGRKAYIFTHICFFGCITCLNLASIVDTAQVIDQVLSRMKGGAVAFEWKQGGWEKIRWAAHNCSGEKVQNGKCIPFETGVYNDSQLLTMGYLICALIFLPMSLKDLKENSIFQIAGFIVLIVISFQFALTFYMEGLDFSNVSWWGDDWGDMFGIILFNFAVVIAIPAWLYERKPEVCVHTAVTNSSIIGFVLYLLVGGLGALTMPNISDNMLASMMSGAYGTATEVFSMIFCLFIIGLGIPLFSVLTRLNLTGSGLCSEFVANIFAVYLPWGTAWLLYGGVGTTWLLGWGGIIFTSIIVFIAPLGLSLYVVYTNDTQGSVPVYGSYVPTKVKQEIFLWILLAASIGSIILAIIGEFS</sequence>
<feature type="transmembrane region" description="Helical" evidence="2">
    <location>
        <begin position="302"/>
        <end position="327"/>
    </location>
</feature>
<dbReference type="AlphaFoldDB" id="A0AAD3H4G4"/>
<keyword evidence="2" id="KW-0472">Membrane</keyword>
<dbReference type="PANTHER" id="PTHR16189:SF3">
    <property type="entry name" value="AMINO ACID TRANSPORTER TRANSMEMBRANE DOMAIN-CONTAINING PROTEIN"/>
    <property type="match status" value="1"/>
</dbReference>